<sequence length="542" mass="62031">MGGHAFEELGLYTPRIPASTYAYVLELVKQDLKDLFLTAESCIEAPEKKDHGDLDILVVPHPNKPVPSTKKIAEHLRADKWHQHQGSGMRHFAIPWPEGYYPDGSGRHVLVPAEKAHNTVRPRAEAIDRSNADFNQSKSADHLKMSIRTTSSSHGLGTEPAPPDALDRVPRKRHIQIDLNFLPSESSLKWALFDQAHGDMTNIISSIVRHKGLTLTDQALYLRIAGLESQNRKLARVELSRDPNQVLTFLGLDTDQFWKPFSTLNEMMRYIATCRFHDPKRLSKASADKRLEATRSALNTWDNKRLELRPAFAYWYNDFLPTHETDPPGAQAHLTREETLEYAFEFFGEEARRRYALQKRKVGAFVAKCRLWSDIRKEIVEKEPDMPEGDMHDTLKALKREIMPLPNPIRTPDTSSEEDISNSNLPFAHTLRSPQKAYYTDDLSTVIAWALENHAAALARYRQRQADSRQTVLDDRKANPFSRTELETYAAEDDDKIMKMKNEEKSWGQILAAIGKRSKSQLQAHWKNDLQKKVEEQKEPSV</sequence>
<organism evidence="1 2">
    <name type="scientific">Neophaeococcomyces mojaviensis</name>
    <dbReference type="NCBI Taxonomy" id="3383035"/>
    <lineage>
        <taxon>Eukaryota</taxon>
        <taxon>Fungi</taxon>
        <taxon>Dikarya</taxon>
        <taxon>Ascomycota</taxon>
        <taxon>Pezizomycotina</taxon>
        <taxon>Eurotiomycetes</taxon>
        <taxon>Chaetothyriomycetidae</taxon>
        <taxon>Chaetothyriales</taxon>
        <taxon>Chaetothyriales incertae sedis</taxon>
        <taxon>Neophaeococcomyces</taxon>
    </lineage>
</organism>
<evidence type="ECO:0000313" key="2">
    <source>
        <dbReference type="Proteomes" id="UP001172386"/>
    </source>
</evidence>
<dbReference type="Proteomes" id="UP001172386">
    <property type="component" value="Unassembled WGS sequence"/>
</dbReference>
<accession>A0ACC2ZWF7</accession>
<protein>
    <submittedName>
        <fullName evidence="1">Uncharacterized protein</fullName>
    </submittedName>
</protein>
<name>A0ACC2ZWF7_9EURO</name>
<keyword evidence="2" id="KW-1185">Reference proteome</keyword>
<evidence type="ECO:0000313" key="1">
    <source>
        <dbReference type="EMBL" id="KAJ9651963.1"/>
    </source>
</evidence>
<gene>
    <name evidence="1" type="ORF">H2198_008789</name>
</gene>
<reference evidence="1" key="1">
    <citation type="submission" date="2022-10" db="EMBL/GenBank/DDBJ databases">
        <title>Culturing micro-colonial fungi from biological soil crusts in the Mojave desert and describing Neophaeococcomyces mojavensis, and introducing the new genera and species Taxawa tesnikishii.</title>
        <authorList>
            <person name="Kurbessoian T."/>
            <person name="Stajich J.E."/>
        </authorList>
    </citation>
    <scope>NUCLEOTIDE SEQUENCE</scope>
    <source>
        <strain evidence="1">JES_112</strain>
    </source>
</reference>
<proteinExistence type="predicted"/>
<dbReference type="EMBL" id="JAPDRQ010000226">
    <property type="protein sequence ID" value="KAJ9651963.1"/>
    <property type="molecule type" value="Genomic_DNA"/>
</dbReference>
<comment type="caution">
    <text evidence="1">The sequence shown here is derived from an EMBL/GenBank/DDBJ whole genome shotgun (WGS) entry which is preliminary data.</text>
</comment>